<dbReference type="Pfam" id="PF08022">
    <property type="entry name" value="FAD_binding_8"/>
    <property type="match status" value="1"/>
</dbReference>
<feature type="transmembrane region" description="Helical" evidence="7">
    <location>
        <begin position="52"/>
        <end position="74"/>
    </location>
</feature>
<feature type="transmembrane region" description="Helical" evidence="7">
    <location>
        <begin position="186"/>
        <end position="210"/>
    </location>
</feature>
<reference evidence="12 13" key="1">
    <citation type="submission" date="2017-03" db="EMBL/GenBank/DDBJ databases">
        <title>Genomes of endolithic fungi from Antarctica.</title>
        <authorList>
            <person name="Coleine C."/>
            <person name="Masonjones S."/>
            <person name="Stajich J.E."/>
        </authorList>
    </citation>
    <scope>NUCLEOTIDE SEQUENCE [LARGE SCALE GENOMIC DNA]</scope>
    <source>
        <strain evidence="12 13">CCFEE 5311</strain>
    </source>
</reference>
<dbReference type="Gene3D" id="3.40.50.80">
    <property type="entry name" value="Nucleotide-binding domain of ferredoxin-NADP reductase (FNR) module"/>
    <property type="match status" value="1"/>
</dbReference>
<protein>
    <recommendedName>
        <fullName evidence="9">FHA domain-containing protein</fullName>
    </recommendedName>
</protein>
<dbReference type="Proteomes" id="UP000310066">
    <property type="component" value="Unassembled WGS sequence"/>
</dbReference>
<keyword evidence="14" id="KW-1185">Reference proteome</keyword>
<keyword evidence="5" id="KW-0406">Ion transport</keyword>
<organism evidence="12 13">
    <name type="scientific">Friedmanniomyces endolithicus</name>
    <dbReference type="NCBI Taxonomy" id="329885"/>
    <lineage>
        <taxon>Eukaryota</taxon>
        <taxon>Fungi</taxon>
        <taxon>Dikarya</taxon>
        <taxon>Ascomycota</taxon>
        <taxon>Pezizomycotina</taxon>
        <taxon>Dothideomycetes</taxon>
        <taxon>Dothideomycetidae</taxon>
        <taxon>Mycosphaerellales</taxon>
        <taxon>Teratosphaeriaceae</taxon>
        <taxon>Friedmanniomyces</taxon>
    </lineage>
</organism>
<dbReference type="EMBL" id="JASUXU010000006">
    <property type="protein sequence ID" value="KAK0325605.1"/>
    <property type="molecule type" value="Genomic_DNA"/>
</dbReference>
<evidence type="ECO:0000256" key="4">
    <source>
        <dbReference type="ARBA" id="ARBA00022989"/>
    </source>
</evidence>
<dbReference type="GO" id="GO:0015677">
    <property type="term" value="P:copper ion import"/>
    <property type="evidence" value="ECO:0007669"/>
    <property type="project" value="TreeGrafter"/>
</dbReference>
<dbReference type="OrthoDB" id="10006946at2759"/>
<dbReference type="GO" id="GO:0006879">
    <property type="term" value="P:intracellular iron ion homeostasis"/>
    <property type="evidence" value="ECO:0007669"/>
    <property type="project" value="TreeGrafter"/>
</dbReference>
<accession>A0A4U0TQA3</accession>
<feature type="transmembrane region" description="Helical" evidence="7">
    <location>
        <begin position="271"/>
        <end position="289"/>
    </location>
</feature>
<evidence type="ECO:0000259" key="9">
    <source>
        <dbReference type="PROSITE" id="PS50006"/>
    </source>
</evidence>
<dbReference type="GO" id="GO:0000293">
    <property type="term" value="F:ferric-chelate reductase activity"/>
    <property type="evidence" value="ECO:0007669"/>
    <property type="project" value="TreeGrafter"/>
</dbReference>
<dbReference type="InterPro" id="IPR000253">
    <property type="entry name" value="FHA_dom"/>
</dbReference>
<evidence type="ECO:0000313" key="10">
    <source>
        <dbReference type="EMBL" id="KAK0325605.1"/>
    </source>
</evidence>
<comment type="subcellular location">
    <subcellularLocation>
        <location evidence="1">Membrane</location>
        <topology evidence="1">Multi-pass membrane protein</topology>
    </subcellularLocation>
</comment>
<dbReference type="EMBL" id="NAJP01000186">
    <property type="protein sequence ID" value="TKA24281.1"/>
    <property type="molecule type" value="Genomic_DNA"/>
</dbReference>
<dbReference type="Proteomes" id="UP001175353">
    <property type="component" value="Unassembled WGS sequence"/>
</dbReference>
<dbReference type="InterPro" id="IPR013112">
    <property type="entry name" value="FAD-bd_8"/>
</dbReference>
<dbReference type="GO" id="GO:0006826">
    <property type="term" value="P:iron ion transport"/>
    <property type="evidence" value="ECO:0007669"/>
    <property type="project" value="TreeGrafter"/>
</dbReference>
<evidence type="ECO:0000313" key="13">
    <source>
        <dbReference type="Proteomes" id="UP000310066"/>
    </source>
</evidence>
<evidence type="ECO:0000313" key="14">
    <source>
        <dbReference type="Proteomes" id="UP001175353"/>
    </source>
</evidence>
<evidence type="ECO:0000256" key="8">
    <source>
        <dbReference type="SAM" id="SignalP"/>
    </source>
</evidence>
<evidence type="ECO:0000256" key="5">
    <source>
        <dbReference type="ARBA" id="ARBA00023065"/>
    </source>
</evidence>
<keyword evidence="8" id="KW-0732">Signal</keyword>
<dbReference type="EMBL" id="JAUJLE010000019">
    <property type="protein sequence ID" value="KAK1006959.1"/>
    <property type="molecule type" value="Genomic_DNA"/>
</dbReference>
<evidence type="ECO:0000313" key="11">
    <source>
        <dbReference type="EMBL" id="KAK1006959.1"/>
    </source>
</evidence>
<dbReference type="InterPro" id="IPR013130">
    <property type="entry name" value="Fe3_Rdtase_TM_dom"/>
</dbReference>
<dbReference type="InterPro" id="IPR039261">
    <property type="entry name" value="FNR_nucleotide-bd"/>
</dbReference>
<comment type="caution">
    <text evidence="12">The sequence shown here is derived from an EMBL/GenBank/DDBJ whole genome shotgun (WGS) entry which is preliminary data.</text>
</comment>
<dbReference type="Proteomes" id="UP001168146">
    <property type="component" value="Unassembled WGS sequence"/>
</dbReference>
<keyword evidence="2" id="KW-0813">Transport</keyword>
<dbReference type="STRING" id="329885.A0A4U0TQA3"/>
<evidence type="ECO:0000256" key="3">
    <source>
        <dbReference type="ARBA" id="ARBA00022692"/>
    </source>
</evidence>
<feature type="chain" id="PRO_5044609292" description="FHA domain-containing protein" evidence="8">
    <location>
        <begin position="29"/>
        <end position="602"/>
    </location>
</feature>
<dbReference type="PROSITE" id="PS50006">
    <property type="entry name" value="FHA_DOMAIN"/>
    <property type="match status" value="1"/>
</dbReference>
<dbReference type="AlphaFoldDB" id="A0A4U0TQA3"/>
<dbReference type="GO" id="GO:0005886">
    <property type="term" value="C:plasma membrane"/>
    <property type="evidence" value="ECO:0007669"/>
    <property type="project" value="TreeGrafter"/>
</dbReference>
<dbReference type="SUPFAM" id="SSF52343">
    <property type="entry name" value="Ferredoxin reductase-like, C-terminal NADP-linked domain"/>
    <property type="match status" value="1"/>
</dbReference>
<keyword evidence="3 7" id="KW-0812">Transmembrane</keyword>
<gene>
    <name evidence="12" type="ORF">B0A54_17442</name>
    <name evidence="10" type="ORF">LTR82_003140</name>
    <name evidence="11" type="ORF">LTR91_003569</name>
</gene>
<feature type="signal peptide" evidence="8">
    <location>
        <begin position="1"/>
        <end position="28"/>
    </location>
</feature>
<dbReference type="InterPro" id="IPR051410">
    <property type="entry name" value="Ferric/Cupric_Reductase"/>
</dbReference>
<reference evidence="11" key="3">
    <citation type="submission" date="2023-06" db="EMBL/GenBank/DDBJ databases">
        <title>Black Yeasts Isolated from many extreme environments.</title>
        <authorList>
            <person name="Coleine C."/>
            <person name="Stajich J.E."/>
            <person name="Selbmann L."/>
        </authorList>
    </citation>
    <scope>NUCLEOTIDE SEQUENCE</scope>
    <source>
        <strain evidence="11">CCFEE 5200</strain>
    </source>
</reference>
<dbReference type="PANTHER" id="PTHR32361">
    <property type="entry name" value="FERRIC/CUPRIC REDUCTASE TRANSMEMBRANE COMPONENT"/>
    <property type="match status" value="1"/>
</dbReference>
<sequence>MANHPPSSLLPLLLLTTLLLASAGLTLGLTFAPCHSSLCVELLNPYQTRIHIAVFYSLLASLTLALTARVYLPALRRLSGTYISDRPLPLVGKRLTVGGVVLVLWIAAATFASIAYWLPAQYTYWYARGALVDWTPKALSRVAWTGITGHWCDIWVGLVILPVGRNSIIGRAFGVHTSVLLFAHKVLAYTFFVGALVHGVTYYAFVAAYASAPASAQSGFVVDNPTVSVAEQALGSPYSNLVLPTGVFSFVLILVVTITALPALRRRSYNTFYFIHVIFAALILILTSIHASTNFYFLLPGLLLWVGDWVWRLRHSLSTKEEAIVENAGNGWTRVRLPSEHALSANDGEKGASALSTLATPVLATYYVNFPSISKLQVHPFTAASTGSGGTGPVLLFRRGPERKKAKKTAKEFTWAVAATAADKPSAETPSTLKVRVEGPYTSSIPEASHADHLLLLAGGTGITGALDIANWWAAKHGSVVDHSKSLRLVWSIREEEVERVQEVQDLQITMAVFRNMEFVVHASGKLGRLDPEKQLAAFLGSRGGTSSGGGAWVYVSGPEGLLADAETACVRKAKELRRGSAGDSAGMMVGKLDWYIARWSL</sequence>
<reference evidence="10" key="2">
    <citation type="submission" date="2021-12" db="EMBL/GenBank/DDBJ databases">
        <title>Black yeast isolated from Biological Soil Crust.</title>
        <authorList>
            <person name="Kurbessoian T."/>
        </authorList>
    </citation>
    <scope>NUCLEOTIDE SEQUENCE</scope>
    <source>
        <strain evidence="10">CCFEE 5208</strain>
    </source>
</reference>
<proteinExistence type="predicted"/>
<evidence type="ECO:0000256" key="2">
    <source>
        <dbReference type="ARBA" id="ARBA00022448"/>
    </source>
</evidence>
<keyword evidence="6 7" id="KW-0472">Membrane</keyword>
<evidence type="ECO:0000256" key="6">
    <source>
        <dbReference type="ARBA" id="ARBA00023136"/>
    </source>
</evidence>
<keyword evidence="4 7" id="KW-1133">Transmembrane helix</keyword>
<evidence type="ECO:0000256" key="1">
    <source>
        <dbReference type="ARBA" id="ARBA00004141"/>
    </source>
</evidence>
<feature type="transmembrane region" description="Helical" evidence="7">
    <location>
        <begin position="241"/>
        <end position="264"/>
    </location>
</feature>
<dbReference type="Pfam" id="PF01794">
    <property type="entry name" value="Ferric_reduct"/>
    <property type="match status" value="1"/>
</dbReference>
<name>A0A4U0TQA3_9PEZI</name>
<evidence type="ECO:0000256" key="7">
    <source>
        <dbReference type="SAM" id="Phobius"/>
    </source>
</evidence>
<dbReference type="CDD" id="cd06186">
    <property type="entry name" value="NOX_Duox_like_FAD_NADP"/>
    <property type="match status" value="1"/>
</dbReference>
<evidence type="ECO:0000313" key="12">
    <source>
        <dbReference type="EMBL" id="TKA24281.1"/>
    </source>
</evidence>
<feature type="domain" description="FHA" evidence="9">
    <location>
        <begin position="25"/>
        <end position="88"/>
    </location>
</feature>
<feature type="transmembrane region" description="Helical" evidence="7">
    <location>
        <begin position="95"/>
        <end position="118"/>
    </location>
</feature>